<dbReference type="SUPFAM" id="SSF57184">
    <property type="entry name" value="Growth factor receptor domain"/>
    <property type="match status" value="4"/>
</dbReference>
<dbReference type="InterPro" id="IPR006212">
    <property type="entry name" value="Furin_repeat"/>
</dbReference>
<dbReference type="KEGG" id="eiv:EIN_405590"/>
<dbReference type="AlphaFoldDB" id="A0A0A1U737"/>
<dbReference type="RefSeq" id="XP_004256906.1">
    <property type="nucleotide sequence ID" value="XM_004256858.1"/>
</dbReference>
<feature type="domain" description="EGF-like" evidence="3">
    <location>
        <begin position="356"/>
        <end position="395"/>
    </location>
</feature>
<feature type="domain" description="EGF-like" evidence="3">
    <location>
        <begin position="286"/>
        <end position="320"/>
    </location>
</feature>
<evidence type="ECO:0000259" key="3">
    <source>
        <dbReference type="SMART" id="SM00181"/>
    </source>
</evidence>
<gene>
    <name evidence="4" type="ORF">EIN_405590</name>
</gene>
<dbReference type="PANTHER" id="PTHR45756:SF1">
    <property type="entry name" value="PROTEIN KINASE DOMAIN CONTAINING PROTEIN"/>
    <property type="match status" value="1"/>
</dbReference>
<name>A0A0A1U737_ENTIV</name>
<evidence type="ECO:0000256" key="1">
    <source>
        <dbReference type="SAM" id="Phobius"/>
    </source>
</evidence>
<dbReference type="OrthoDB" id="10031141at2759"/>
<keyword evidence="5" id="KW-1185">Reference proteome</keyword>
<sequence length="613" mass="67589">MWFILCVQLVASLVTNCKTYDEELCTACNTMYYLVATNVTNGEVTVFECQPVTQVSNCNTYDNNLCTMCMSGYVLDIQNNKCVPCMVTSGAFLCQTCVLENGNTKCLECNNKFTLVQSTNDCIDCSSDLHVNTTQCGYCGEGLYYNTTLGSCDKCQTNCTMCTTLNNCFKCTNNSFLFYTEGSDLCGPLDSCVSGYVKDNYCTKCEEGTQLKNGYCYDCGNNCTYCSVIKSDNNYVFSTCSFCDVGYVITSSKTCKLASDIHCKSGSRSQGCTSCENGYFMNSNWECQQCASHCTSCVQNSTYCTQCDLGFYLDGTGSCTTKDVRCKKTNNGGCIECDNPKDPTSTKDGYYLLNGSCEVCNTTCNSCFNNSNDCLSCKPGYLLIPKENSSYYSCEVKDNLCAESVLGRCTKCREGYFKKQNSNYERCIKCDATCRSCTNETHCVECEDDMYMSRTEYGVCRPLSEINMTCKASIVGCTSCYSHFYKAEKDDFNCTSCPDSCQECVPSPLGGAVCVSCFNDQLYIANGTCAPCKLIDKCIQCDVTGCIKCSENYQLSDGSCYRTSLSTVLIPIGLSVGLVAMCSVIIVVVLVVLYIRRRKECSIDKYKSKDEVL</sequence>
<dbReference type="PANTHER" id="PTHR45756">
    <property type="entry name" value="PALMITOYLTRANSFERASE"/>
    <property type="match status" value="1"/>
</dbReference>
<dbReference type="Gene3D" id="2.10.220.10">
    <property type="entry name" value="Hormone Receptor, Insulin-like Growth Factor Receptor 1, Chain A, domain 2"/>
    <property type="match status" value="1"/>
</dbReference>
<dbReference type="EMBL" id="KB206537">
    <property type="protein sequence ID" value="ELP90135.1"/>
    <property type="molecule type" value="Genomic_DNA"/>
</dbReference>
<keyword evidence="1" id="KW-0472">Membrane</keyword>
<dbReference type="SMART" id="SM00181">
    <property type="entry name" value="EGF"/>
    <property type="match status" value="4"/>
</dbReference>
<keyword evidence="2" id="KW-0732">Signal</keyword>
<feature type="transmembrane region" description="Helical" evidence="1">
    <location>
        <begin position="568"/>
        <end position="595"/>
    </location>
</feature>
<feature type="domain" description="EGF-like" evidence="3">
    <location>
        <begin position="218"/>
        <end position="256"/>
    </location>
</feature>
<reference evidence="4 5" key="1">
    <citation type="submission" date="2012-10" db="EMBL/GenBank/DDBJ databases">
        <authorList>
            <person name="Zafar N."/>
            <person name="Inman J."/>
            <person name="Hall N."/>
            <person name="Lorenzi H."/>
            <person name="Caler E."/>
        </authorList>
    </citation>
    <scope>NUCLEOTIDE SEQUENCE [LARGE SCALE GENOMIC DNA]</scope>
    <source>
        <strain evidence="4 5">IP1</strain>
    </source>
</reference>
<dbReference type="GeneID" id="14889043"/>
<dbReference type="InterPro" id="IPR000742">
    <property type="entry name" value="EGF"/>
</dbReference>
<dbReference type="VEuPathDB" id="AmoebaDB:EIN_405590"/>
<evidence type="ECO:0000256" key="2">
    <source>
        <dbReference type="SAM" id="SignalP"/>
    </source>
</evidence>
<organism evidence="4 5">
    <name type="scientific">Entamoeba invadens IP1</name>
    <dbReference type="NCBI Taxonomy" id="370355"/>
    <lineage>
        <taxon>Eukaryota</taxon>
        <taxon>Amoebozoa</taxon>
        <taxon>Evosea</taxon>
        <taxon>Archamoebae</taxon>
        <taxon>Mastigamoebida</taxon>
        <taxon>Entamoebidae</taxon>
        <taxon>Entamoeba</taxon>
    </lineage>
</organism>
<keyword evidence="1" id="KW-1133">Transmembrane helix</keyword>
<evidence type="ECO:0000313" key="5">
    <source>
        <dbReference type="Proteomes" id="UP000014680"/>
    </source>
</evidence>
<protein>
    <recommendedName>
        <fullName evidence="3">EGF-like domain-containing protein</fullName>
    </recommendedName>
</protein>
<feature type="chain" id="PRO_5001980267" description="EGF-like domain-containing protein" evidence="2">
    <location>
        <begin position="20"/>
        <end position="613"/>
    </location>
</feature>
<dbReference type="InterPro" id="IPR053215">
    <property type="entry name" value="TKL_Ser/Thr_kinase"/>
</dbReference>
<accession>A0A0A1U737</accession>
<feature type="domain" description="EGF-like" evidence="3">
    <location>
        <begin position="84"/>
        <end position="123"/>
    </location>
</feature>
<dbReference type="InterPro" id="IPR009030">
    <property type="entry name" value="Growth_fac_rcpt_cys_sf"/>
</dbReference>
<keyword evidence="1" id="KW-0812">Transmembrane</keyword>
<dbReference type="SMART" id="SM00261">
    <property type="entry name" value="FU"/>
    <property type="match status" value="5"/>
</dbReference>
<feature type="signal peptide" evidence="2">
    <location>
        <begin position="1"/>
        <end position="19"/>
    </location>
</feature>
<proteinExistence type="predicted"/>
<dbReference type="Proteomes" id="UP000014680">
    <property type="component" value="Unassembled WGS sequence"/>
</dbReference>
<evidence type="ECO:0000313" key="4">
    <source>
        <dbReference type="EMBL" id="ELP90135.1"/>
    </source>
</evidence>